<evidence type="ECO:0000313" key="2">
    <source>
        <dbReference type="Proteomes" id="UP000258927"/>
    </source>
</evidence>
<gene>
    <name evidence="1" type="ORF">MXMO3_02609</name>
</gene>
<accession>A0A2R4MGE8</accession>
<name>A0A2R4MGE8_9HYPH</name>
<organism evidence="1 2">
    <name type="scientific">Maritalea myrionectae</name>
    <dbReference type="NCBI Taxonomy" id="454601"/>
    <lineage>
        <taxon>Bacteria</taxon>
        <taxon>Pseudomonadati</taxon>
        <taxon>Pseudomonadota</taxon>
        <taxon>Alphaproteobacteria</taxon>
        <taxon>Hyphomicrobiales</taxon>
        <taxon>Devosiaceae</taxon>
        <taxon>Maritalea</taxon>
    </lineage>
</organism>
<sequence length="431" mass="48303">MPLASSYQFSTEGLDPVGSGLDPLNAFGENRSNDRVAKYGVLGAVFDLLDPVMMRSSPMITATAIEKKHLEKFWVWLEREGAPSLVEQLKSQAIENPKQINSLVAAAFENLVEPLERQYAAAQENGETQRRMTIQLGGYEVYESFPLILTAIKYFDQLRAAKQLALHTQQYETEEEYSDLVEAIDLPKGPAQKLWCTAFVYNLAWPGKFMLGVLDHCYGETEQTVRKSGYGPYGDAMVVNLQQLVDTIEKEAGLFCDIDLMCLAIDRFHRIARVLHSYLDLGKSSQWNHCIEVLTARAAKILEKRLSEVVPNVTNVLRTPAQNAHVLFTTDKVLQAYNSVYLLDAARNAKESLAVNTVVDRTWAELGKLLEVLLERALVDQKAAAFGDTLAIAKVDIAIKLCAIRFGAEYAQIMAKNKDNIERRKLNHTKD</sequence>
<dbReference type="RefSeq" id="WP_117396139.1">
    <property type="nucleotide sequence ID" value="NZ_CP021330.1"/>
</dbReference>
<keyword evidence="2" id="KW-1185">Reference proteome</keyword>
<dbReference type="KEGG" id="mmyr:MXMO3_02609"/>
<dbReference type="EMBL" id="CP021330">
    <property type="protein sequence ID" value="AVX05121.1"/>
    <property type="molecule type" value="Genomic_DNA"/>
</dbReference>
<protein>
    <submittedName>
        <fullName evidence="1">Uncharacterized protein</fullName>
    </submittedName>
</protein>
<proteinExistence type="predicted"/>
<dbReference type="AlphaFoldDB" id="A0A2R4MGE8"/>
<reference evidence="1 2" key="1">
    <citation type="submission" date="2017-05" db="EMBL/GenBank/DDBJ databases">
        <title>Genome Analysis of Maritalea myrionectae HL2708#5.</title>
        <authorList>
            <consortium name="Cotde Inc.-PKNU"/>
            <person name="Jang D."/>
            <person name="Oh H.-M."/>
        </authorList>
    </citation>
    <scope>NUCLEOTIDE SEQUENCE [LARGE SCALE GENOMIC DNA]</scope>
    <source>
        <strain evidence="1 2">HL2708#5</strain>
    </source>
</reference>
<dbReference type="Proteomes" id="UP000258927">
    <property type="component" value="Chromosome"/>
</dbReference>
<evidence type="ECO:0000313" key="1">
    <source>
        <dbReference type="EMBL" id="AVX05121.1"/>
    </source>
</evidence>
<dbReference type="STRING" id="1122213.GCA_000423365_00245"/>